<dbReference type="Pfam" id="PF13240">
    <property type="entry name" value="Zn_Ribbon_1"/>
    <property type="match status" value="1"/>
</dbReference>
<feature type="region of interest" description="Disordered" evidence="1">
    <location>
        <begin position="130"/>
        <end position="149"/>
    </location>
</feature>
<name>A0A7C5L825_CALS0</name>
<feature type="transmembrane region" description="Helical" evidence="2">
    <location>
        <begin position="62"/>
        <end position="83"/>
    </location>
</feature>
<organism evidence="4">
    <name type="scientific">Caldiarchaeum subterraneum</name>
    <dbReference type="NCBI Taxonomy" id="311458"/>
    <lineage>
        <taxon>Archaea</taxon>
        <taxon>Nitrososphaerota</taxon>
        <taxon>Candidatus Caldarchaeales</taxon>
        <taxon>Candidatus Caldarchaeaceae</taxon>
        <taxon>Candidatus Caldarchaeum</taxon>
    </lineage>
</organism>
<keyword evidence="2" id="KW-0472">Membrane</keyword>
<protein>
    <submittedName>
        <fullName evidence="4">Zinc ribbon domain-containing protein</fullName>
    </submittedName>
</protein>
<keyword evidence="2" id="KW-0812">Transmembrane</keyword>
<evidence type="ECO:0000256" key="2">
    <source>
        <dbReference type="SAM" id="Phobius"/>
    </source>
</evidence>
<feature type="domain" description="Zinc-ribbon" evidence="3">
    <location>
        <begin position="165"/>
        <end position="186"/>
    </location>
</feature>
<sequence>MLRGPMAYLARIAAAALTSFAIVFLASIFEFSFPQPLQIVVVSLVLAAVATGFVAGSPVKAAAATFAGGVGALVLSILWGVKLWSPSPVPSDTPIIRTLLVCGTAVLAAGVGYLAAGLLQKSRAATEQWKEQPASAKAEAPTQSEPTSMESMAAIDSFEAENRICKFCGSVIPAESVFCPMCGAKLVERE</sequence>
<accession>A0A7C5L825</accession>
<reference evidence="4" key="1">
    <citation type="journal article" date="2020" name="mSystems">
        <title>Genome- and Community-Level Interaction Insights into Carbon Utilization and Element Cycling Functions of Hydrothermarchaeota in Hydrothermal Sediment.</title>
        <authorList>
            <person name="Zhou Z."/>
            <person name="Liu Y."/>
            <person name="Xu W."/>
            <person name="Pan J."/>
            <person name="Luo Z.H."/>
            <person name="Li M."/>
        </authorList>
    </citation>
    <scope>NUCLEOTIDE SEQUENCE [LARGE SCALE GENOMIC DNA]</scope>
    <source>
        <strain evidence="4">SpSt-1056</strain>
    </source>
</reference>
<evidence type="ECO:0000256" key="1">
    <source>
        <dbReference type="SAM" id="MobiDB-lite"/>
    </source>
</evidence>
<proteinExistence type="predicted"/>
<feature type="transmembrane region" description="Helical" evidence="2">
    <location>
        <begin position="95"/>
        <end position="119"/>
    </location>
</feature>
<gene>
    <name evidence="4" type="ORF">ENM11_06720</name>
</gene>
<dbReference type="AlphaFoldDB" id="A0A7C5L825"/>
<feature type="transmembrane region" description="Helical" evidence="2">
    <location>
        <begin position="37"/>
        <end position="55"/>
    </location>
</feature>
<evidence type="ECO:0000259" key="3">
    <source>
        <dbReference type="Pfam" id="PF13240"/>
    </source>
</evidence>
<dbReference type="EMBL" id="DRWN01000056">
    <property type="protein sequence ID" value="HHK68825.1"/>
    <property type="molecule type" value="Genomic_DNA"/>
</dbReference>
<dbReference type="InterPro" id="IPR026870">
    <property type="entry name" value="Zinc_ribbon_dom"/>
</dbReference>
<comment type="caution">
    <text evidence="4">The sequence shown here is derived from an EMBL/GenBank/DDBJ whole genome shotgun (WGS) entry which is preliminary data.</text>
</comment>
<feature type="transmembrane region" description="Helical" evidence="2">
    <location>
        <begin position="12"/>
        <end position="31"/>
    </location>
</feature>
<keyword evidence="2" id="KW-1133">Transmembrane helix</keyword>
<evidence type="ECO:0000313" key="4">
    <source>
        <dbReference type="EMBL" id="HHK68825.1"/>
    </source>
</evidence>